<dbReference type="KEGG" id="csr:Cspa_c15090"/>
<evidence type="ECO:0000256" key="3">
    <source>
        <dbReference type="ARBA" id="ARBA00023001"/>
    </source>
</evidence>
<organism evidence="10 11">
    <name type="scientific">Clostridium saccharoperbutylacetonicum N1-4(HMT)</name>
    <dbReference type="NCBI Taxonomy" id="931276"/>
    <lineage>
        <taxon>Bacteria</taxon>
        <taxon>Bacillati</taxon>
        <taxon>Bacillota</taxon>
        <taxon>Clostridia</taxon>
        <taxon>Eubacteriales</taxon>
        <taxon>Clostridiaceae</taxon>
        <taxon>Clostridium</taxon>
    </lineage>
</organism>
<reference evidence="10 11" key="1">
    <citation type="submission" date="2013-02" db="EMBL/GenBank/DDBJ databases">
        <title>Genome sequence of Clostridium saccharoperbutylacetonicum N1-4(HMT).</title>
        <authorList>
            <person name="Poehlein A."/>
            <person name="Daniel R."/>
        </authorList>
    </citation>
    <scope>NUCLEOTIDE SEQUENCE [LARGE SCALE GENOMIC DNA]</scope>
    <source>
        <strain evidence="11">N1-4(HMT)</strain>
    </source>
</reference>
<keyword evidence="4" id="KW-0119">Carbohydrate metabolism</keyword>
<dbReference type="AlphaFoldDB" id="M1MBI4"/>
<dbReference type="Proteomes" id="UP000011728">
    <property type="component" value="Chromosome"/>
</dbReference>
<dbReference type="PANTHER" id="PTHR31297">
    <property type="entry name" value="GLUCAN ENDO-1,6-BETA-GLUCOSIDASE B"/>
    <property type="match status" value="1"/>
</dbReference>
<feature type="chain" id="PRO_5004015486" evidence="8">
    <location>
        <begin position="28"/>
        <end position="378"/>
    </location>
</feature>
<dbReference type="InterPro" id="IPR018087">
    <property type="entry name" value="Glyco_hydro_5_CS"/>
</dbReference>
<dbReference type="PANTHER" id="PTHR31297:SF41">
    <property type="entry name" value="ENDOGLUCANASE, PUTATIVE (AFU_ORTHOLOGUE AFUA_5G01830)-RELATED"/>
    <property type="match status" value="1"/>
</dbReference>
<sequence>MIIRKKSLILALTFSTLALFSAIPASASTAYTGMRDVTAQQIVDDMKIGWNLGNTLDAYSTSTSNSLSSEISWGNPKTTHAMIDRIKAAGFNTVRIPTTWYNHMGSSPNYTIDSAWFDRVEEVMNYAFDNDMYVILNMHHEDSWLIPTYEKQEQVKAQLTKAWAQIANRFNKYGDHLIFETMNEPRPVGASNEWTGGSHENREVINNYNLAAVNTIRNTGGNNKTRCIMVPTLAASTTSVAVNDYVIPNNDKRIIISLHMYSPYFFAMDQAGTANWGTATDKSELDSEFDAIANKFVKSGHPVVIGEFGTINKNNNSARAIHAEYYVKAAKSRHITPVWWDNGYSTAGKSDTYGLLNRNTLNLDCPEVVSALMKGANK</sequence>
<dbReference type="InterPro" id="IPR050386">
    <property type="entry name" value="Glycosyl_hydrolase_5"/>
</dbReference>
<keyword evidence="3" id="KW-0136">Cellulose degradation</keyword>
<dbReference type="eggNOG" id="COG2730">
    <property type="taxonomic scope" value="Bacteria"/>
</dbReference>
<protein>
    <submittedName>
        <fullName evidence="10">Endoglucanase D</fullName>
        <ecNumber evidence="10">3.2.1.4</ecNumber>
    </submittedName>
</protein>
<keyword evidence="5 7" id="KW-0326">Glycosidase</keyword>
<name>M1MBI4_9CLOT</name>
<dbReference type="PROSITE" id="PS00659">
    <property type="entry name" value="GLYCOSYL_HYDROL_F5"/>
    <property type="match status" value="1"/>
</dbReference>
<keyword evidence="11" id="KW-1185">Reference proteome</keyword>
<evidence type="ECO:0000313" key="11">
    <source>
        <dbReference type="Proteomes" id="UP000011728"/>
    </source>
</evidence>
<evidence type="ECO:0000256" key="5">
    <source>
        <dbReference type="ARBA" id="ARBA00023295"/>
    </source>
</evidence>
<dbReference type="GO" id="GO:0005576">
    <property type="term" value="C:extracellular region"/>
    <property type="evidence" value="ECO:0007669"/>
    <property type="project" value="TreeGrafter"/>
</dbReference>
<dbReference type="RefSeq" id="WP_015391601.1">
    <property type="nucleotide sequence ID" value="NC_020291.1"/>
</dbReference>
<dbReference type="EMBL" id="CP004121">
    <property type="protein sequence ID" value="AGF55279.1"/>
    <property type="molecule type" value="Genomic_DNA"/>
</dbReference>
<dbReference type="Gene3D" id="3.20.20.80">
    <property type="entry name" value="Glycosidases"/>
    <property type="match status" value="1"/>
</dbReference>
<dbReference type="PATRIC" id="fig|931276.5.peg.1471"/>
<dbReference type="InterPro" id="IPR017853">
    <property type="entry name" value="GH"/>
</dbReference>
<dbReference type="GO" id="GO:0009986">
    <property type="term" value="C:cell surface"/>
    <property type="evidence" value="ECO:0007669"/>
    <property type="project" value="TreeGrafter"/>
</dbReference>
<comment type="similarity">
    <text evidence="1 7">Belongs to the glycosyl hydrolase 5 (cellulase A) family.</text>
</comment>
<dbReference type="OrthoDB" id="9800955at2"/>
<dbReference type="GO" id="GO:0008810">
    <property type="term" value="F:cellulase activity"/>
    <property type="evidence" value="ECO:0007669"/>
    <property type="project" value="UniProtKB-EC"/>
</dbReference>
<evidence type="ECO:0000313" key="10">
    <source>
        <dbReference type="EMBL" id="AGF55279.1"/>
    </source>
</evidence>
<evidence type="ECO:0000256" key="4">
    <source>
        <dbReference type="ARBA" id="ARBA00023277"/>
    </source>
</evidence>
<evidence type="ECO:0000256" key="8">
    <source>
        <dbReference type="SAM" id="SignalP"/>
    </source>
</evidence>
<evidence type="ECO:0000259" key="9">
    <source>
        <dbReference type="Pfam" id="PF00150"/>
    </source>
</evidence>
<feature type="domain" description="Glycoside hydrolase family 5" evidence="9">
    <location>
        <begin position="63"/>
        <end position="344"/>
    </location>
</feature>
<dbReference type="GO" id="GO:0008422">
    <property type="term" value="F:beta-glucosidase activity"/>
    <property type="evidence" value="ECO:0007669"/>
    <property type="project" value="TreeGrafter"/>
</dbReference>
<evidence type="ECO:0000256" key="1">
    <source>
        <dbReference type="ARBA" id="ARBA00005641"/>
    </source>
</evidence>
<gene>
    <name evidence="10" type="primary">engD2</name>
    <name evidence="10" type="ORF">Cspa_c15090</name>
</gene>
<dbReference type="SUPFAM" id="SSF51445">
    <property type="entry name" value="(Trans)glycosidases"/>
    <property type="match status" value="1"/>
</dbReference>
<keyword evidence="8" id="KW-0732">Signal</keyword>
<evidence type="ECO:0000256" key="7">
    <source>
        <dbReference type="RuleBase" id="RU361153"/>
    </source>
</evidence>
<keyword evidence="2 7" id="KW-0378">Hydrolase</keyword>
<evidence type="ECO:0000256" key="6">
    <source>
        <dbReference type="ARBA" id="ARBA00023326"/>
    </source>
</evidence>
<keyword evidence="6" id="KW-0624">Polysaccharide degradation</keyword>
<evidence type="ECO:0000256" key="2">
    <source>
        <dbReference type="ARBA" id="ARBA00022801"/>
    </source>
</evidence>
<proteinExistence type="inferred from homology"/>
<dbReference type="HOGENOM" id="CLU_018668_2_1_9"/>
<dbReference type="InterPro" id="IPR001547">
    <property type="entry name" value="Glyco_hydro_5"/>
</dbReference>
<dbReference type="STRING" id="36745.CLSAP_14720"/>
<dbReference type="Pfam" id="PF00150">
    <property type="entry name" value="Cellulase"/>
    <property type="match status" value="1"/>
</dbReference>
<accession>M1MBI4</accession>
<dbReference type="EC" id="3.2.1.4" evidence="10"/>
<feature type="signal peptide" evidence="8">
    <location>
        <begin position="1"/>
        <end position="27"/>
    </location>
</feature>
<dbReference type="GO" id="GO:0030245">
    <property type="term" value="P:cellulose catabolic process"/>
    <property type="evidence" value="ECO:0007669"/>
    <property type="project" value="UniProtKB-KW"/>
</dbReference>